<dbReference type="Proteomes" id="UP001153069">
    <property type="component" value="Unassembled WGS sequence"/>
</dbReference>
<gene>
    <name evidence="3" type="ORF">SEMRO_788_G202480.1</name>
</gene>
<evidence type="ECO:0000313" key="3">
    <source>
        <dbReference type="EMBL" id="CAB9516505.1"/>
    </source>
</evidence>
<feature type="compositionally biased region" description="Low complexity" evidence="1">
    <location>
        <begin position="1"/>
        <end position="20"/>
    </location>
</feature>
<sequence>MASTVTTDNNSNNNNPQRNTDQARIRNTAIQAFYYVLAYSMTHTFVFLAANFDYFLPSGSPFLLTLLGVFSFPLQGILNVFIFLRPRIHVLQTRDSSLSYCRAVHWATFHYDDGRNRATDSVVLPTANNIKSSKRSLGSSSNTTSVLLQNSSKTGESSKFFVANNTTTAGVNQIPITVSSNSDEVSDEDDSMVLSEPPEAVATAIDIQQEDVRATEGDPRPSKLCHIKGGSKEGWVGAAGDGVKHGEDINDMSFLSEGSEREA</sequence>
<evidence type="ECO:0000313" key="4">
    <source>
        <dbReference type="Proteomes" id="UP001153069"/>
    </source>
</evidence>
<keyword evidence="4" id="KW-1185">Reference proteome</keyword>
<comment type="caution">
    <text evidence="3">The sequence shown here is derived from an EMBL/GenBank/DDBJ whole genome shotgun (WGS) entry which is preliminary data.</text>
</comment>
<feature type="region of interest" description="Disordered" evidence="1">
    <location>
        <begin position="236"/>
        <end position="263"/>
    </location>
</feature>
<name>A0A9N8HL71_9STRA</name>
<feature type="region of interest" description="Disordered" evidence="1">
    <location>
        <begin position="1"/>
        <end position="22"/>
    </location>
</feature>
<dbReference type="AlphaFoldDB" id="A0A9N8HL71"/>
<feature type="region of interest" description="Disordered" evidence="1">
    <location>
        <begin position="212"/>
        <end position="231"/>
    </location>
</feature>
<keyword evidence="2" id="KW-0472">Membrane</keyword>
<keyword evidence="2" id="KW-0812">Transmembrane</keyword>
<organism evidence="3 4">
    <name type="scientific">Seminavis robusta</name>
    <dbReference type="NCBI Taxonomy" id="568900"/>
    <lineage>
        <taxon>Eukaryota</taxon>
        <taxon>Sar</taxon>
        <taxon>Stramenopiles</taxon>
        <taxon>Ochrophyta</taxon>
        <taxon>Bacillariophyta</taxon>
        <taxon>Bacillariophyceae</taxon>
        <taxon>Bacillariophycidae</taxon>
        <taxon>Naviculales</taxon>
        <taxon>Naviculaceae</taxon>
        <taxon>Seminavis</taxon>
    </lineage>
</organism>
<feature type="transmembrane region" description="Helical" evidence="2">
    <location>
        <begin position="62"/>
        <end position="84"/>
    </location>
</feature>
<evidence type="ECO:0000256" key="1">
    <source>
        <dbReference type="SAM" id="MobiDB-lite"/>
    </source>
</evidence>
<reference evidence="3" key="1">
    <citation type="submission" date="2020-06" db="EMBL/GenBank/DDBJ databases">
        <authorList>
            <consortium name="Plant Systems Biology data submission"/>
        </authorList>
    </citation>
    <scope>NUCLEOTIDE SEQUENCE</scope>
    <source>
        <strain evidence="3">D6</strain>
    </source>
</reference>
<feature type="transmembrane region" description="Helical" evidence="2">
    <location>
        <begin position="32"/>
        <end position="50"/>
    </location>
</feature>
<accession>A0A9N8HL71</accession>
<proteinExistence type="predicted"/>
<protein>
    <submittedName>
        <fullName evidence="3">Uncharacterized protein</fullName>
    </submittedName>
</protein>
<evidence type="ECO:0000256" key="2">
    <source>
        <dbReference type="SAM" id="Phobius"/>
    </source>
</evidence>
<keyword evidence="2" id="KW-1133">Transmembrane helix</keyword>
<dbReference type="EMBL" id="CAICTM010000787">
    <property type="protein sequence ID" value="CAB9516505.1"/>
    <property type="molecule type" value="Genomic_DNA"/>
</dbReference>
<feature type="compositionally biased region" description="Basic and acidic residues" evidence="1">
    <location>
        <begin position="212"/>
        <end position="221"/>
    </location>
</feature>